<evidence type="ECO:0000313" key="2">
    <source>
        <dbReference type="Proteomes" id="UP001396334"/>
    </source>
</evidence>
<name>A0ABR2QUY3_9ROSI</name>
<dbReference type="EMBL" id="JBBPBN010000031">
    <property type="protein sequence ID" value="KAK9004340.1"/>
    <property type="molecule type" value="Genomic_DNA"/>
</dbReference>
<comment type="caution">
    <text evidence="1">The sequence shown here is derived from an EMBL/GenBank/DDBJ whole genome shotgun (WGS) entry which is preliminary data.</text>
</comment>
<dbReference type="Proteomes" id="UP001396334">
    <property type="component" value="Unassembled WGS sequence"/>
</dbReference>
<reference evidence="1 2" key="1">
    <citation type="journal article" date="2024" name="G3 (Bethesda)">
        <title>Genome assembly of Hibiscus sabdariffa L. provides insights into metabolisms of medicinal natural products.</title>
        <authorList>
            <person name="Kim T."/>
        </authorList>
    </citation>
    <scope>NUCLEOTIDE SEQUENCE [LARGE SCALE GENOMIC DNA]</scope>
    <source>
        <strain evidence="1">TK-2024</strain>
        <tissue evidence="1">Old leaves</tissue>
    </source>
</reference>
<gene>
    <name evidence="1" type="ORF">V6N11_002142</name>
</gene>
<proteinExistence type="predicted"/>
<keyword evidence="2" id="KW-1185">Reference proteome</keyword>
<evidence type="ECO:0000313" key="1">
    <source>
        <dbReference type="EMBL" id="KAK9004340.1"/>
    </source>
</evidence>
<protein>
    <submittedName>
        <fullName evidence="1">Uncharacterized protein</fullName>
    </submittedName>
</protein>
<accession>A0ABR2QUY3</accession>
<sequence>MTECGEGHYPQGVFQPFGEEEKQAHVLREDKMKEGNWLVTYGCCPWRSGRGHLFWEDMRMGRDDIPGLDETTSTSVGSLLPKRGKDLGHDDFDFWCRPFSEEDVEGVGSLLPPGGIPGVPPEDMRMGGDDIPGLDETTSTSVGSLLPKRGKDLGHDDFDFWCRPFSEEDVGGEREIVKVISLAVMFPGDIEPNVKFVYLLALNGQVARVKTWLATLPRGSNVSFEFSLSSGSSNTSSNSDVVEIFPLTKTLMSRSREEEYDPPIMVEEVWRNEPEVDVGSELWWCWEQQLVSLEKKEKGVSDGSTEGRRCSDREEEEDCYGNPMVVKTLVVPEAIVVPMRGQLLTEYALMLGALEESPDPMLQSTGGGGLSSSPTFGTRAPDVVACACNRDEITSKDKELFEENRRVSTNDLEIFEANGRITSMAKEIEALRQ</sequence>
<organism evidence="1 2">
    <name type="scientific">Hibiscus sabdariffa</name>
    <name type="common">roselle</name>
    <dbReference type="NCBI Taxonomy" id="183260"/>
    <lineage>
        <taxon>Eukaryota</taxon>
        <taxon>Viridiplantae</taxon>
        <taxon>Streptophyta</taxon>
        <taxon>Embryophyta</taxon>
        <taxon>Tracheophyta</taxon>
        <taxon>Spermatophyta</taxon>
        <taxon>Magnoliopsida</taxon>
        <taxon>eudicotyledons</taxon>
        <taxon>Gunneridae</taxon>
        <taxon>Pentapetalae</taxon>
        <taxon>rosids</taxon>
        <taxon>malvids</taxon>
        <taxon>Malvales</taxon>
        <taxon>Malvaceae</taxon>
        <taxon>Malvoideae</taxon>
        <taxon>Hibiscus</taxon>
    </lineage>
</organism>